<organism evidence="2 3">
    <name type="scientific">Ruicaihuangia caeni</name>
    <dbReference type="NCBI Taxonomy" id="3042517"/>
    <lineage>
        <taxon>Bacteria</taxon>
        <taxon>Bacillati</taxon>
        <taxon>Actinomycetota</taxon>
        <taxon>Actinomycetes</taxon>
        <taxon>Micrococcales</taxon>
        <taxon>Microbacteriaceae</taxon>
        <taxon>Ruicaihuangia</taxon>
    </lineage>
</organism>
<dbReference type="PANTHER" id="PTHR43130">
    <property type="entry name" value="ARAC-FAMILY TRANSCRIPTIONAL REGULATOR"/>
    <property type="match status" value="1"/>
</dbReference>
<dbReference type="InterPro" id="IPR029062">
    <property type="entry name" value="Class_I_gatase-like"/>
</dbReference>
<dbReference type="SUPFAM" id="SSF52317">
    <property type="entry name" value="Class I glutamine amidotransferase-like"/>
    <property type="match status" value="1"/>
</dbReference>
<dbReference type="PANTHER" id="PTHR43130:SF2">
    <property type="entry name" value="DJ-1_PFPI DOMAIN-CONTAINING PROTEIN"/>
    <property type="match status" value="1"/>
</dbReference>
<dbReference type="GO" id="GO:0006355">
    <property type="term" value="P:regulation of DNA-templated transcription"/>
    <property type="evidence" value="ECO:0007669"/>
    <property type="project" value="TreeGrafter"/>
</dbReference>
<feature type="domain" description="DJ-1/PfpI" evidence="1">
    <location>
        <begin position="2"/>
        <end position="158"/>
    </location>
</feature>
<dbReference type="Gene3D" id="3.40.50.880">
    <property type="match status" value="1"/>
</dbReference>
<dbReference type="Proteomes" id="UP001321506">
    <property type="component" value="Unassembled WGS sequence"/>
</dbReference>
<name>A0AAW6T329_9MICO</name>
<dbReference type="RefSeq" id="WP_281487622.1">
    <property type="nucleotide sequence ID" value="NZ_CP159582.1"/>
</dbReference>
<comment type="caution">
    <text evidence="2">The sequence shown here is derived from an EMBL/GenBank/DDBJ whole genome shotgun (WGS) entry which is preliminary data.</text>
</comment>
<keyword evidence="3" id="KW-1185">Reference proteome</keyword>
<protein>
    <submittedName>
        <fullName evidence="2">DJ-1/PfpI family protein</fullName>
    </submittedName>
</protein>
<sequence length="169" mass="17619">MQIAILLFDGFASLDAVSLHDTLSRLPEAEATFIGETVGPVRDESRRVELTADAALHELPRPHIIALPGGVGAALFRENGTLHRWLRNAAADAGLFMSVSHGSLIAASAGLLSGRTVAAPPVLRDELAGLGVVAVDQAIAIDDRFVTMADASAIALFTPTTAFAKGLLQ</sequence>
<dbReference type="InterPro" id="IPR052158">
    <property type="entry name" value="INH-QAR"/>
</dbReference>
<accession>A0AAW6T329</accession>
<gene>
    <name evidence="2" type="ORF">QF206_02535</name>
</gene>
<proteinExistence type="predicted"/>
<evidence type="ECO:0000259" key="1">
    <source>
        <dbReference type="Pfam" id="PF01965"/>
    </source>
</evidence>
<dbReference type="EMBL" id="JASATX010000001">
    <property type="protein sequence ID" value="MDI2097844.1"/>
    <property type="molecule type" value="Genomic_DNA"/>
</dbReference>
<dbReference type="AlphaFoldDB" id="A0AAW6T329"/>
<dbReference type="Pfam" id="PF01965">
    <property type="entry name" value="DJ-1_PfpI"/>
    <property type="match status" value="1"/>
</dbReference>
<evidence type="ECO:0000313" key="2">
    <source>
        <dbReference type="EMBL" id="MDI2097844.1"/>
    </source>
</evidence>
<dbReference type="InterPro" id="IPR002818">
    <property type="entry name" value="DJ-1/PfpI"/>
</dbReference>
<evidence type="ECO:0000313" key="3">
    <source>
        <dbReference type="Proteomes" id="UP001321506"/>
    </source>
</evidence>
<reference evidence="2 3" key="1">
    <citation type="submission" date="2023-04" db="EMBL/GenBank/DDBJ databases">
        <title>Klugiella caeni sp. nov. isolated from the sludge of biochemical tank.</title>
        <authorList>
            <person name="Geng K."/>
        </authorList>
    </citation>
    <scope>NUCLEOTIDE SEQUENCE [LARGE SCALE GENOMIC DNA]</scope>
    <source>
        <strain evidence="2 3">YN-L-19</strain>
    </source>
</reference>